<dbReference type="Gene3D" id="3.40.50.1010">
    <property type="entry name" value="5'-nuclease"/>
    <property type="match status" value="1"/>
</dbReference>
<dbReference type="AlphaFoldDB" id="A0A225DEB5"/>
<protein>
    <submittedName>
        <fullName evidence="2">Toxin 1, PIN domain</fullName>
    </submittedName>
</protein>
<evidence type="ECO:0000313" key="3">
    <source>
        <dbReference type="Proteomes" id="UP000214646"/>
    </source>
</evidence>
<proteinExistence type="predicted"/>
<dbReference type="Pfam" id="PF01850">
    <property type="entry name" value="PIN"/>
    <property type="match status" value="1"/>
</dbReference>
<dbReference type="RefSeq" id="WP_088256835.1">
    <property type="nucleotide sequence ID" value="NZ_NIDE01000010.1"/>
</dbReference>
<evidence type="ECO:0000313" key="2">
    <source>
        <dbReference type="EMBL" id="OWK39343.1"/>
    </source>
</evidence>
<dbReference type="InterPro" id="IPR002716">
    <property type="entry name" value="PIN_dom"/>
</dbReference>
<keyword evidence="3" id="KW-1185">Reference proteome</keyword>
<dbReference type="CDD" id="cd09854">
    <property type="entry name" value="PIN_VapC-like"/>
    <property type="match status" value="1"/>
</dbReference>
<gene>
    <name evidence="2" type="ORF">FRUB_05906</name>
</gene>
<accession>A0A225DEB5</accession>
<sequence>MILLDTNILLRYANTADPMFAVVDAAINALHNTGEQLSIVPQTIYEFWAVATRPVSANGLGLSVVECQTQVARIRRLCLFLNDLPTLFGEWESLVGTFQCHGRVAYDARLVAAMRTYGLTRILTFNTADFVRYPGLVVLDPASIIAPPSLGATP</sequence>
<dbReference type="EMBL" id="NIDE01000010">
    <property type="protein sequence ID" value="OWK39343.1"/>
    <property type="molecule type" value="Genomic_DNA"/>
</dbReference>
<feature type="domain" description="PIN" evidence="1">
    <location>
        <begin position="2"/>
        <end position="134"/>
    </location>
</feature>
<dbReference type="OrthoDB" id="291270at2"/>
<organism evidence="2 3">
    <name type="scientific">Fimbriiglobus ruber</name>
    <dbReference type="NCBI Taxonomy" id="1908690"/>
    <lineage>
        <taxon>Bacteria</taxon>
        <taxon>Pseudomonadati</taxon>
        <taxon>Planctomycetota</taxon>
        <taxon>Planctomycetia</taxon>
        <taxon>Gemmatales</taxon>
        <taxon>Gemmataceae</taxon>
        <taxon>Fimbriiglobus</taxon>
    </lineage>
</organism>
<dbReference type="InterPro" id="IPR029060">
    <property type="entry name" value="PIN-like_dom_sf"/>
</dbReference>
<dbReference type="SUPFAM" id="SSF88723">
    <property type="entry name" value="PIN domain-like"/>
    <property type="match status" value="1"/>
</dbReference>
<evidence type="ECO:0000259" key="1">
    <source>
        <dbReference type="Pfam" id="PF01850"/>
    </source>
</evidence>
<dbReference type="Proteomes" id="UP000214646">
    <property type="component" value="Unassembled WGS sequence"/>
</dbReference>
<comment type="caution">
    <text evidence="2">The sequence shown here is derived from an EMBL/GenBank/DDBJ whole genome shotgun (WGS) entry which is preliminary data.</text>
</comment>
<name>A0A225DEB5_9BACT</name>
<reference evidence="3" key="1">
    <citation type="submission" date="2017-06" db="EMBL/GenBank/DDBJ databases">
        <title>Genome analysis of Fimbriiglobus ruber SP5, the first member of the order Planctomycetales with confirmed chitinolytic capability.</title>
        <authorList>
            <person name="Ravin N.V."/>
            <person name="Rakitin A.L."/>
            <person name="Ivanova A.A."/>
            <person name="Beletsky A.V."/>
            <person name="Kulichevskaya I.S."/>
            <person name="Mardanov A.V."/>
            <person name="Dedysh S.N."/>
        </authorList>
    </citation>
    <scope>NUCLEOTIDE SEQUENCE [LARGE SCALE GENOMIC DNA]</scope>
    <source>
        <strain evidence="3">SP5</strain>
    </source>
</reference>